<reference evidence="3" key="1">
    <citation type="submission" date="2012-03" db="EMBL/GenBank/DDBJ databases">
        <title>Complete sequence of chromosome of Deinococcus peraridilitoris DSM 19664.</title>
        <authorList>
            <person name="Lucas S."/>
            <person name="Copeland A."/>
            <person name="Lapidus A."/>
            <person name="Glavina del Rio T."/>
            <person name="Dalin E."/>
            <person name="Tice H."/>
            <person name="Bruce D."/>
            <person name="Goodwin L."/>
            <person name="Pitluck S."/>
            <person name="Peters L."/>
            <person name="Mikhailova N."/>
            <person name="Lu M."/>
            <person name="Kyrpides N."/>
            <person name="Mavromatis K."/>
            <person name="Ivanova N."/>
            <person name="Brettin T."/>
            <person name="Detter J.C."/>
            <person name="Han C."/>
            <person name="Larimer F."/>
            <person name="Land M."/>
            <person name="Hauser L."/>
            <person name="Markowitz V."/>
            <person name="Cheng J.-F."/>
            <person name="Hugenholtz P."/>
            <person name="Woyke T."/>
            <person name="Wu D."/>
            <person name="Pukall R."/>
            <person name="Steenblock K."/>
            <person name="Brambilla E."/>
            <person name="Klenk H.-P."/>
            <person name="Eisen J.A."/>
        </authorList>
    </citation>
    <scope>NUCLEOTIDE SEQUENCE [LARGE SCALE GENOMIC DNA]</scope>
    <source>
        <strain evidence="3">DSM 19664 / LMG 22246 / CIP 109416 / KR-200</strain>
    </source>
</reference>
<evidence type="ECO:0000313" key="2">
    <source>
        <dbReference type="EMBL" id="AFZ66068.1"/>
    </source>
</evidence>
<proteinExistence type="predicted"/>
<dbReference type="PATRIC" id="fig|937777.3.peg.478"/>
<dbReference type="HOGENOM" id="CLU_2092783_0_0_0"/>
<dbReference type="AlphaFoldDB" id="K9ZWP4"/>
<dbReference type="RefSeq" id="WP_015234378.1">
    <property type="nucleotide sequence ID" value="NC_019793.1"/>
</dbReference>
<feature type="region of interest" description="Disordered" evidence="1">
    <location>
        <begin position="35"/>
        <end position="59"/>
    </location>
</feature>
<dbReference type="Proteomes" id="UP000010467">
    <property type="component" value="Chromosome"/>
</dbReference>
<gene>
    <name evidence="2" type="ordered locus">Deipe_0472</name>
</gene>
<dbReference type="EMBL" id="CP003382">
    <property type="protein sequence ID" value="AFZ66068.1"/>
    <property type="molecule type" value="Genomic_DNA"/>
</dbReference>
<dbReference type="KEGG" id="dpd:Deipe_0472"/>
<dbReference type="STRING" id="937777.Deipe_0472"/>
<evidence type="ECO:0000256" key="1">
    <source>
        <dbReference type="SAM" id="MobiDB-lite"/>
    </source>
</evidence>
<evidence type="ECO:0000313" key="3">
    <source>
        <dbReference type="Proteomes" id="UP000010467"/>
    </source>
</evidence>
<name>K9ZWP4_DEIPD</name>
<sequence length="120" mass="13327">MSVNSSMRHLTVMVEARIAGIAQELRDDVVVQLSSPGSGRRYGTHQASAPGESPAADQNRLRGSFAAVRYGPAFWRVGTNYDQANGNKAIPVALEFGTRNMAPRPYFRPAVEKLKRRRRR</sequence>
<evidence type="ECO:0008006" key="4">
    <source>
        <dbReference type="Google" id="ProtNLM"/>
    </source>
</evidence>
<accession>K9ZWP4</accession>
<organism evidence="2 3">
    <name type="scientific">Deinococcus peraridilitoris (strain DSM 19664 / LMG 22246 / CIP 109416 / KR-200)</name>
    <dbReference type="NCBI Taxonomy" id="937777"/>
    <lineage>
        <taxon>Bacteria</taxon>
        <taxon>Thermotogati</taxon>
        <taxon>Deinococcota</taxon>
        <taxon>Deinococci</taxon>
        <taxon>Deinococcales</taxon>
        <taxon>Deinococcaceae</taxon>
        <taxon>Deinococcus</taxon>
    </lineage>
</organism>
<dbReference type="OrthoDB" id="72960at2"/>
<keyword evidence="3" id="KW-1185">Reference proteome</keyword>
<protein>
    <recommendedName>
        <fullName evidence="4">HK97 gp10 family phage protein</fullName>
    </recommendedName>
</protein>